<dbReference type="AlphaFoldDB" id="A0A4Y2EKM0"/>
<proteinExistence type="predicted"/>
<reference evidence="1 2" key="1">
    <citation type="journal article" date="2019" name="Sci. Rep.">
        <title>Orb-weaving spider Araneus ventricosus genome elucidates the spidroin gene catalogue.</title>
        <authorList>
            <person name="Kono N."/>
            <person name="Nakamura H."/>
            <person name="Ohtoshi R."/>
            <person name="Moran D.A.P."/>
            <person name="Shinohara A."/>
            <person name="Yoshida Y."/>
            <person name="Fujiwara M."/>
            <person name="Mori M."/>
            <person name="Tomita M."/>
            <person name="Arakawa K."/>
        </authorList>
    </citation>
    <scope>NUCLEOTIDE SEQUENCE [LARGE SCALE GENOMIC DNA]</scope>
</reference>
<name>A0A4Y2EKM0_ARAVE</name>
<dbReference type="EMBL" id="BGPR01093030">
    <property type="protein sequence ID" value="GBM29411.1"/>
    <property type="molecule type" value="Genomic_DNA"/>
</dbReference>
<protein>
    <submittedName>
        <fullName evidence="1">Uncharacterized protein</fullName>
    </submittedName>
</protein>
<evidence type="ECO:0000313" key="2">
    <source>
        <dbReference type="Proteomes" id="UP000499080"/>
    </source>
</evidence>
<organism evidence="1 2">
    <name type="scientific">Araneus ventricosus</name>
    <name type="common">Orbweaver spider</name>
    <name type="synonym">Epeira ventricosa</name>
    <dbReference type="NCBI Taxonomy" id="182803"/>
    <lineage>
        <taxon>Eukaryota</taxon>
        <taxon>Metazoa</taxon>
        <taxon>Ecdysozoa</taxon>
        <taxon>Arthropoda</taxon>
        <taxon>Chelicerata</taxon>
        <taxon>Arachnida</taxon>
        <taxon>Araneae</taxon>
        <taxon>Araneomorphae</taxon>
        <taxon>Entelegynae</taxon>
        <taxon>Araneoidea</taxon>
        <taxon>Araneidae</taxon>
        <taxon>Araneus</taxon>
    </lineage>
</organism>
<keyword evidence="2" id="KW-1185">Reference proteome</keyword>
<dbReference type="Proteomes" id="UP000499080">
    <property type="component" value="Unassembled WGS sequence"/>
</dbReference>
<evidence type="ECO:0000313" key="1">
    <source>
        <dbReference type="EMBL" id="GBM29411.1"/>
    </source>
</evidence>
<sequence length="103" mass="11417">MFEATDAYSIAACMCLFKFSEITCCGVISLGYVVDSMLTLSLRATLNELKVHIENSSLSSEMDYMDVDSVTKRSQAWQLLSVHHEKYARQVVSLTAVAIETGL</sequence>
<gene>
    <name evidence="1" type="ORF">AVEN_58988_1</name>
</gene>
<comment type="caution">
    <text evidence="1">The sequence shown here is derived from an EMBL/GenBank/DDBJ whole genome shotgun (WGS) entry which is preliminary data.</text>
</comment>
<accession>A0A4Y2EKM0</accession>